<gene>
    <name evidence="2" type="ORF">HF526_15895</name>
</gene>
<keyword evidence="3" id="KW-1185">Reference proteome</keyword>
<dbReference type="InterPro" id="IPR052358">
    <property type="entry name" value="Aro_Compnd_Degr_Hydrolases"/>
</dbReference>
<dbReference type="Gene3D" id="3.20.20.140">
    <property type="entry name" value="Metal-dependent hydrolases"/>
    <property type="match status" value="1"/>
</dbReference>
<evidence type="ECO:0000313" key="3">
    <source>
        <dbReference type="Proteomes" id="UP000820669"/>
    </source>
</evidence>
<accession>A0ABX1SCH4</accession>
<evidence type="ECO:0000259" key="1">
    <source>
        <dbReference type="Pfam" id="PF04909"/>
    </source>
</evidence>
<dbReference type="Pfam" id="PF04909">
    <property type="entry name" value="Amidohydro_2"/>
    <property type="match status" value="1"/>
</dbReference>
<feature type="domain" description="Amidohydrolase-related" evidence="1">
    <location>
        <begin position="6"/>
        <end position="267"/>
    </location>
</feature>
<dbReference type="EMBL" id="JAAXLA010000027">
    <property type="protein sequence ID" value="NMH98775.1"/>
    <property type="molecule type" value="Genomic_DNA"/>
</dbReference>
<dbReference type="InterPro" id="IPR032466">
    <property type="entry name" value="Metal_Hydrolase"/>
</dbReference>
<protein>
    <submittedName>
        <fullName evidence="2">Amidohydrolase family protein</fullName>
    </submittedName>
</protein>
<evidence type="ECO:0000313" key="2">
    <source>
        <dbReference type="EMBL" id="NMH98775.1"/>
    </source>
</evidence>
<dbReference type="SUPFAM" id="SSF51556">
    <property type="entry name" value="Metallo-dependent hydrolases"/>
    <property type="match status" value="1"/>
</dbReference>
<sequence>MPDGAVDVHAHVMTGPAPGVDGAAYAPFEAPAEEFLVHLDELGLARGVIVNPSVYGGDHRVLVDALRAHPDRLRGVAVIGADIDDATLAVLHEAGVRACRVQDRFAGGASVTELPALLDRVGALGWHVEIWTDPREHLDLLRDAARRGRIVLDHLGLIPAPAPGDPDQAVPVLRELLAAGDCWVTLSGAYRLSPGEPEAVAARALRERVEAVLSAAPDRVVWGSDWPYVAPPTVPTPADHRAVLDTWLPDPDQRRQVLVDNAARLYRWAD</sequence>
<reference evidence="2 3" key="1">
    <citation type="submission" date="2020-04" db="EMBL/GenBank/DDBJ databases">
        <authorList>
            <person name="Klaysubun C."/>
            <person name="Duangmal K."/>
            <person name="Lipun K."/>
        </authorList>
    </citation>
    <scope>NUCLEOTIDE SEQUENCE [LARGE SCALE GENOMIC DNA]</scope>
    <source>
        <strain evidence="2 3">K10HN5</strain>
    </source>
</reference>
<organism evidence="2 3">
    <name type="scientific">Pseudonocardia acidicola</name>
    <dbReference type="NCBI Taxonomy" id="2724939"/>
    <lineage>
        <taxon>Bacteria</taxon>
        <taxon>Bacillati</taxon>
        <taxon>Actinomycetota</taxon>
        <taxon>Actinomycetes</taxon>
        <taxon>Pseudonocardiales</taxon>
        <taxon>Pseudonocardiaceae</taxon>
        <taxon>Pseudonocardia</taxon>
    </lineage>
</organism>
<name>A0ABX1SCH4_9PSEU</name>
<dbReference type="Proteomes" id="UP000820669">
    <property type="component" value="Unassembled WGS sequence"/>
</dbReference>
<dbReference type="InterPro" id="IPR006680">
    <property type="entry name" value="Amidohydro-rel"/>
</dbReference>
<dbReference type="PANTHER" id="PTHR35563">
    <property type="entry name" value="BARREL METAL-DEPENDENT HYDROLASE, PUTATIVE (AFU_ORTHOLOGUE AFUA_1G16240)-RELATED"/>
    <property type="match status" value="1"/>
</dbReference>
<dbReference type="PANTHER" id="PTHR35563:SF2">
    <property type="entry name" value="BARREL METAL-DEPENDENT HYDROLASE, PUTATIVE (AFU_ORTHOLOGUE AFUA_1G16240)-RELATED"/>
    <property type="match status" value="1"/>
</dbReference>
<comment type="caution">
    <text evidence="2">The sequence shown here is derived from an EMBL/GenBank/DDBJ whole genome shotgun (WGS) entry which is preliminary data.</text>
</comment>
<proteinExistence type="predicted"/>